<evidence type="ECO:0000313" key="2">
    <source>
        <dbReference type="EMBL" id="VVE43248.1"/>
    </source>
</evidence>
<name>A0A5E4Y4E5_9BURK</name>
<evidence type="ECO:0000256" key="1">
    <source>
        <dbReference type="SAM" id="MobiDB-lite"/>
    </source>
</evidence>
<gene>
    <name evidence="2" type="ORF">PPN31114_04272</name>
</gene>
<reference evidence="2 3" key="1">
    <citation type="submission" date="2019-08" db="EMBL/GenBank/DDBJ databases">
        <authorList>
            <person name="Peeters C."/>
        </authorList>
    </citation>
    <scope>NUCLEOTIDE SEQUENCE [LARGE SCALE GENOMIC DNA]</scope>
    <source>
        <strain evidence="2 3">LMG 31114</strain>
    </source>
</reference>
<keyword evidence="3" id="KW-1185">Reference proteome</keyword>
<dbReference type="Proteomes" id="UP000366945">
    <property type="component" value="Unassembled WGS sequence"/>
</dbReference>
<protein>
    <submittedName>
        <fullName evidence="2">Ankyrin</fullName>
    </submittedName>
</protein>
<accession>A0A5E4Y4E5</accession>
<organism evidence="2 3">
    <name type="scientific">Pandoraea pneumonica</name>
    <dbReference type="NCBI Taxonomy" id="2508299"/>
    <lineage>
        <taxon>Bacteria</taxon>
        <taxon>Pseudomonadati</taxon>
        <taxon>Pseudomonadota</taxon>
        <taxon>Betaproteobacteria</taxon>
        <taxon>Burkholderiales</taxon>
        <taxon>Burkholderiaceae</taxon>
        <taxon>Pandoraea</taxon>
    </lineage>
</organism>
<evidence type="ECO:0000313" key="3">
    <source>
        <dbReference type="Proteomes" id="UP000366945"/>
    </source>
</evidence>
<feature type="region of interest" description="Disordered" evidence="1">
    <location>
        <begin position="1"/>
        <end position="28"/>
    </location>
</feature>
<dbReference type="AlphaFoldDB" id="A0A5E4Y4E5"/>
<dbReference type="SUPFAM" id="SSF48403">
    <property type="entry name" value="Ankyrin repeat"/>
    <property type="match status" value="1"/>
</dbReference>
<dbReference type="EMBL" id="CABPSK010000004">
    <property type="protein sequence ID" value="VVE43248.1"/>
    <property type="molecule type" value="Genomic_DNA"/>
</dbReference>
<dbReference type="InterPro" id="IPR036770">
    <property type="entry name" value="Ankyrin_rpt-contain_sf"/>
</dbReference>
<proteinExistence type="predicted"/>
<dbReference type="Gene3D" id="1.25.40.20">
    <property type="entry name" value="Ankyrin repeat-containing domain"/>
    <property type="match status" value="1"/>
</dbReference>
<sequence>MPLSNSSVPISPRTWPAAASTPREPSPNLNALLEQPLKQVLSAHREGRIDSSILLSMLRRSGCAAADELLALCKFATTSARQSTADAAKLRDTVISLFVSPPPQRTLDQLRDTGMFRTRLPHEWPDRNDLELLSSDEGLLLWLEYGSTPDGYQRLFFDYVSQFLRVQAIDEPPAMDIGPALRVLVAVGRDAANDVPDPFNTGQTLPPLTHLCAIHAPEWLPFLLDIGVCANQCDREGNPLLYRALVAVTRAARDAGRTPRETTHDLEDCVALMVEHRTTLMVSDLEGTPLTVRLIRDGYIDAARVLLQFDASPSATDAEMNSVLHHLAKTLQPAASQSSAAVVAFIAALAAGADPHLPNARGETAINLLPPPQREHFRFVASHYLRWSHSDVTP</sequence>